<sequence length="412" mass="48227">MMQHEKKNVLERIATEFIDSIKKLERILSDSEYDNWTKDYNNLIKIFEGYALKSNNSLLNSRSISRIFAIEDNSFVINSYAGFVAFYPDNGSLKNIIDLCPFVPQILDKFYSVVYSDSIVDEFNNLMDDILAEVGKKENDNACGQRSSLHEVWFIYYHRVMVTFLKKILMQFYFEFFQAICNNEYLNNTMNFFWSRLSGVTERSVKTQKALQQKINYMYRCDSSDINKNGQNQMYYELERMIQVLIVNERDLSTTRTCSINCDISTIKNTINHKECRKFRDCRFMTNSFKVCKACFKFSFSAEKEGKSKRYRWFENRYFHRKNLNLPHPDDPTKSSKNVIDSKANQFIKFRASDLKKDAGQSTVPFFDALEAEGNPNFPLGGIGIIHRGQKGFGGFLGFKIFELDLSKYFKA</sequence>
<dbReference type="Pfam" id="PF16061">
    <property type="entry name" value="DUF4803"/>
    <property type="match status" value="1"/>
</dbReference>
<protein>
    <submittedName>
        <fullName evidence="1">Uncharacterized protein</fullName>
    </submittedName>
</protein>
<dbReference type="EMBL" id="JAHXZJ010000002">
    <property type="protein sequence ID" value="KAH0564624.1"/>
    <property type="molecule type" value="Genomic_DNA"/>
</dbReference>
<proteinExistence type="predicted"/>
<gene>
    <name evidence="1" type="ORF">KQX54_013182</name>
</gene>
<dbReference type="AlphaFoldDB" id="A0AAV7J3E0"/>
<keyword evidence="2" id="KW-1185">Reference proteome</keyword>
<accession>A0AAV7J3E0</accession>
<dbReference type="PANTHER" id="PTHR47890">
    <property type="entry name" value="LD24308P"/>
    <property type="match status" value="1"/>
</dbReference>
<dbReference type="InterPro" id="IPR032062">
    <property type="entry name" value="DUF4803"/>
</dbReference>
<evidence type="ECO:0000313" key="2">
    <source>
        <dbReference type="Proteomes" id="UP000826195"/>
    </source>
</evidence>
<evidence type="ECO:0000313" key="1">
    <source>
        <dbReference type="EMBL" id="KAH0564624.1"/>
    </source>
</evidence>
<reference evidence="1 2" key="1">
    <citation type="journal article" date="2021" name="J. Hered.">
        <title>A chromosome-level genome assembly of the parasitoid wasp, Cotesia glomerata (Hymenoptera: Braconidae).</title>
        <authorList>
            <person name="Pinto B.J."/>
            <person name="Weis J.J."/>
            <person name="Gamble T."/>
            <person name="Ode P.J."/>
            <person name="Paul R."/>
            <person name="Zaspel J.M."/>
        </authorList>
    </citation>
    <scope>NUCLEOTIDE SEQUENCE [LARGE SCALE GENOMIC DNA]</scope>
    <source>
        <strain evidence="1">CgM1</strain>
    </source>
</reference>
<name>A0AAV7J3E0_COTGL</name>
<comment type="caution">
    <text evidence="1">The sequence shown here is derived from an EMBL/GenBank/DDBJ whole genome shotgun (WGS) entry which is preliminary data.</text>
</comment>
<dbReference type="PANTHER" id="PTHR47890:SF1">
    <property type="entry name" value="LD24308P"/>
    <property type="match status" value="1"/>
</dbReference>
<organism evidence="1 2">
    <name type="scientific">Cotesia glomerata</name>
    <name type="common">Lepidopteran parasitic wasp</name>
    <name type="synonym">Apanteles glomeratus</name>
    <dbReference type="NCBI Taxonomy" id="32391"/>
    <lineage>
        <taxon>Eukaryota</taxon>
        <taxon>Metazoa</taxon>
        <taxon>Ecdysozoa</taxon>
        <taxon>Arthropoda</taxon>
        <taxon>Hexapoda</taxon>
        <taxon>Insecta</taxon>
        <taxon>Pterygota</taxon>
        <taxon>Neoptera</taxon>
        <taxon>Endopterygota</taxon>
        <taxon>Hymenoptera</taxon>
        <taxon>Apocrita</taxon>
        <taxon>Ichneumonoidea</taxon>
        <taxon>Braconidae</taxon>
        <taxon>Microgastrinae</taxon>
        <taxon>Cotesia</taxon>
    </lineage>
</organism>
<dbReference type="Proteomes" id="UP000826195">
    <property type="component" value="Unassembled WGS sequence"/>
</dbReference>